<dbReference type="EC" id="5.4.99.-" evidence="6"/>
<evidence type="ECO:0000256" key="1">
    <source>
        <dbReference type="ARBA" id="ARBA00000073"/>
    </source>
</evidence>
<proteinExistence type="inferred from homology"/>
<dbReference type="SUPFAM" id="SSF55174">
    <property type="entry name" value="Alpha-L RNA-binding motif"/>
    <property type="match status" value="1"/>
</dbReference>
<dbReference type="SUPFAM" id="SSF55120">
    <property type="entry name" value="Pseudouridine synthase"/>
    <property type="match status" value="1"/>
</dbReference>
<name>A0A7G6U7G0_9BRAD</name>
<dbReference type="Gene3D" id="3.10.290.10">
    <property type="entry name" value="RNA-binding S4 domain"/>
    <property type="match status" value="1"/>
</dbReference>
<dbReference type="FunFam" id="3.10.290.10:FF:000003">
    <property type="entry name" value="Pseudouridine synthase"/>
    <property type="match status" value="1"/>
</dbReference>
<dbReference type="InterPro" id="IPR000748">
    <property type="entry name" value="PsdUridine_synth_RsuA/RluB/E/F"/>
</dbReference>
<reference evidence="10" key="1">
    <citation type="journal article" date="2020" name="Mol. Plant Microbe">
        <title>Rhizobial microsymbionts of the narrowly endemic Oxytropis species growing in Kamchatka are characterized by significant genetic diversity and possess a set of genes that are associated with T3SS and T6SS secretion systems and can affect the development of symbiosis.</title>
        <authorList>
            <person name="Safronova V."/>
            <person name="Guro P."/>
            <person name="Sazanova A."/>
            <person name="Kuznetsova I."/>
            <person name="Belimov A."/>
            <person name="Yakubov V."/>
            <person name="Chirak E."/>
            <person name="Afonin A."/>
            <person name="Gogolev Y."/>
            <person name="Andronov E."/>
            <person name="Tikhonovich I."/>
        </authorList>
    </citation>
    <scope>NUCLEOTIDE SEQUENCE [LARGE SCALE GENOMIC DNA]</scope>
    <source>
        <strain evidence="10">581</strain>
    </source>
</reference>
<evidence type="ECO:0000313" key="9">
    <source>
        <dbReference type="EMBL" id="QND74942.1"/>
    </source>
</evidence>
<keyword evidence="4 6" id="KW-0413">Isomerase</keyword>
<keyword evidence="3 5" id="KW-0694">RNA-binding</keyword>
<evidence type="ECO:0000256" key="3">
    <source>
        <dbReference type="ARBA" id="ARBA00022884"/>
    </source>
</evidence>
<dbReference type="EMBL" id="CP050292">
    <property type="protein sequence ID" value="QND74942.1"/>
    <property type="molecule type" value="Genomic_DNA"/>
</dbReference>
<sequence>MPRDNDKNNGPSRGRPPGGKGGAGKGRSGAARGPDKKFAKRDGTYTPKPPGAGGGEKRSFGGKPSGGKSFGAKPYAGKRDDDRAPRRDYGDAPRRDRDDARPARFNRDDRPARSGGGDRPDRGPRKDFGDREKRPYSPRAGGGDKRPYSPRGEAPRGERPNFNRDDRAPRGDRGDARPAGRFSDKKFGERKPYAPRDGGGEKRPYTPRGEGFRGGDGDRPRPRFDRPQGDRNDRPQRDRSDRPQGDRPFSPRPSRDGDRPRGDRPFSAEKKFGGDKKFSRGAPDRGGPRKSFSDRGDRGDRGGRDFERGPDRSEQKPWQKREGGSDDRGSRSARPPRDGARNFDRPKFDRPKFERSRDDRPERSDSERPRFSRPREDRPSFDRPREPRGRTDWQEHGRSERRDGEERPRRENEDESKIFAKRPAFGGRGEYRERDPEQRRPARVPAAKKAGERIAKVVSRAGLCSRRDAEEWVTQGRVAVNGRVINSPALDVSTNDVITVDGKPLPAPERTRLFLYHKPRGLMTTHADPEGRPTVFDHLPEGLPRLISIGRLDFNTEGLLLLTNDGGLARTLELPETGWLRRYRVRAHGEVTQAQLNELKNGVEVDGVKYGSIDATLERDKSANVWIVFAIREGKNREVRNVLAHLGLEVNRLIRISYGPFQLGEIEEGEVDEVKTRVLREQLGEKIADASGADFGRQLPSKGDVSLDPVIVKKPVLKRSTVEDRKGRRILVQRAGSEESRARNEDAATFGGPPKKPKRGYHGKRDLKPRDA</sequence>
<dbReference type="CDD" id="cd00165">
    <property type="entry name" value="S4"/>
    <property type="match status" value="1"/>
</dbReference>
<dbReference type="GO" id="GO:0120159">
    <property type="term" value="F:rRNA pseudouridine synthase activity"/>
    <property type="evidence" value="ECO:0007669"/>
    <property type="project" value="UniProtKB-ARBA"/>
</dbReference>
<dbReference type="InterPro" id="IPR002942">
    <property type="entry name" value="S4_RNA-bd"/>
</dbReference>
<feature type="compositionally biased region" description="Basic and acidic residues" evidence="7">
    <location>
        <begin position="77"/>
        <end position="135"/>
    </location>
</feature>
<dbReference type="Gene3D" id="3.30.70.580">
    <property type="entry name" value="Pseudouridine synthase I, catalytic domain, N-terminal subdomain"/>
    <property type="match status" value="1"/>
</dbReference>
<evidence type="ECO:0000256" key="7">
    <source>
        <dbReference type="SAM" id="MobiDB-lite"/>
    </source>
</evidence>
<dbReference type="KEGG" id="trb:HB776_29785"/>
<dbReference type="InterPro" id="IPR020103">
    <property type="entry name" value="PsdUridine_synth_cat_dom_sf"/>
</dbReference>
<accession>A0A7G6U7G0</accession>
<feature type="compositionally biased region" description="Basic and acidic residues" evidence="7">
    <location>
        <begin position="253"/>
        <end position="418"/>
    </location>
</feature>
<dbReference type="InterPro" id="IPR036986">
    <property type="entry name" value="S4_RNA-bd_sf"/>
</dbReference>
<feature type="region of interest" description="Disordered" evidence="7">
    <location>
        <begin position="727"/>
        <end position="772"/>
    </location>
</feature>
<comment type="similarity">
    <text evidence="2 6">Belongs to the pseudouridine synthase RsuA family.</text>
</comment>
<dbReference type="SMART" id="SM00363">
    <property type="entry name" value="S4"/>
    <property type="match status" value="1"/>
</dbReference>
<dbReference type="RefSeq" id="WP_184513754.1">
    <property type="nucleotide sequence ID" value="NZ_CP050292.1"/>
</dbReference>
<dbReference type="Pfam" id="PF00849">
    <property type="entry name" value="PseudoU_synth_2"/>
    <property type="match status" value="1"/>
</dbReference>
<dbReference type="Gene3D" id="3.30.70.1560">
    <property type="entry name" value="Alpha-L RNA-binding motif"/>
    <property type="match status" value="1"/>
</dbReference>
<dbReference type="InterPro" id="IPR018496">
    <property type="entry name" value="PsdUridine_synth_RsuA/RluB_CS"/>
</dbReference>
<dbReference type="Pfam" id="PF01479">
    <property type="entry name" value="S4"/>
    <property type="match status" value="1"/>
</dbReference>
<evidence type="ECO:0000256" key="4">
    <source>
        <dbReference type="ARBA" id="ARBA00023235"/>
    </source>
</evidence>
<feature type="compositionally biased region" description="Basic and acidic residues" evidence="7">
    <location>
        <begin position="33"/>
        <end position="43"/>
    </location>
</feature>
<protein>
    <recommendedName>
        <fullName evidence="6">Pseudouridine synthase</fullName>
        <ecNumber evidence="6">5.4.99.-</ecNumber>
    </recommendedName>
</protein>
<feature type="region of interest" description="Disordered" evidence="7">
    <location>
        <begin position="1"/>
        <end position="448"/>
    </location>
</feature>
<dbReference type="InterPro" id="IPR020094">
    <property type="entry name" value="TruA/RsuA/RluB/E/F_N"/>
</dbReference>
<dbReference type="GO" id="GO:0003723">
    <property type="term" value="F:RNA binding"/>
    <property type="evidence" value="ECO:0007669"/>
    <property type="project" value="UniProtKB-KW"/>
</dbReference>
<feature type="compositionally biased region" description="Basic and acidic residues" evidence="7">
    <location>
        <begin position="429"/>
        <end position="440"/>
    </location>
</feature>
<dbReference type="InterPro" id="IPR006145">
    <property type="entry name" value="PsdUridine_synth_RsuA/RluA"/>
</dbReference>
<organism evidence="9 10">
    <name type="scientific">Tardiphaga robiniae</name>
    <dbReference type="NCBI Taxonomy" id="943830"/>
    <lineage>
        <taxon>Bacteria</taxon>
        <taxon>Pseudomonadati</taxon>
        <taxon>Pseudomonadota</taxon>
        <taxon>Alphaproteobacteria</taxon>
        <taxon>Hyphomicrobiales</taxon>
        <taxon>Nitrobacteraceae</taxon>
        <taxon>Tardiphaga</taxon>
    </lineage>
</organism>
<comment type="catalytic activity">
    <reaction evidence="1">
        <text>a uridine in RNA = a pseudouridine in RNA</text>
        <dbReference type="Rhea" id="RHEA:48348"/>
        <dbReference type="Rhea" id="RHEA-COMP:12068"/>
        <dbReference type="Rhea" id="RHEA-COMP:12069"/>
        <dbReference type="ChEBI" id="CHEBI:65314"/>
        <dbReference type="ChEBI" id="CHEBI:65315"/>
    </reaction>
</comment>
<dbReference type="PROSITE" id="PS50889">
    <property type="entry name" value="S4"/>
    <property type="match status" value="1"/>
</dbReference>
<evidence type="ECO:0000256" key="5">
    <source>
        <dbReference type="PROSITE-ProRule" id="PRU00182"/>
    </source>
</evidence>
<dbReference type="InterPro" id="IPR042092">
    <property type="entry name" value="PsdUridine_s_RsuA/RluB/E/F_cat"/>
</dbReference>
<evidence type="ECO:0000256" key="6">
    <source>
        <dbReference type="RuleBase" id="RU003887"/>
    </source>
</evidence>
<feature type="domain" description="RNA-binding S4" evidence="8">
    <location>
        <begin position="452"/>
        <end position="511"/>
    </location>
</feature>
<evidence type="ECO:0000313" key="10">
    <source>
        <dbReference type="Proteomes" id="UP000515291"/>
    </source>
</evidence>
<dbReference type="NCBIfam" id="TIGR00093">
    <property type="entry name" value="pseudouridine synthase"/>
    <property type="match status" value="1"/>
</dbReference>
<dbReference type="AlphaFoldDB" id="A0A7G6U7G0"/>
<evidence type="ECO:0000259" key="8">
    <source>
        <dbReference type="SMART" id="SM00363"/>
    </source>
</evidence>
<dbReference type="InterPro" id="IPR050343">
    <property type="entry name" value="RsuA_PseudoU_synthase"/>
</dbReference>
<dbReference type="PROSITE" id="PS01149">
    <property type="entry name" value="PSI_RSU"/>
    <property type="match status" value="1"/>
</dbReference>
<dbReference type="PANTHER" id="PTHR47683">
    <property type="entry name" value="PSEUDOURIDINE SYNTHASE FAMILY PROTEIN-RELATED"/>
    <property type="match status" value="1"/>
</dbReference>
<dbReference type="Proteomes" id="UP000515291">
    <property type="component" value="Chromosome"/>
</dbReference>
<feature type="compositionally biased region" description="Gly residues" evidence="7">
    <location>
        <begin position="16"/>
        <end position="27"/>
    </location>
</feature>
<evidence type="ECO:0000256" key="2">
    <source>
        <dbReference type="ARBA" id="ARBA00008348"/>
    </source>
</evidence>
<dbReference type="PANTHER" id="PTHR47683:SF3">
    <property type="entry name" value="RIBOSOMAL LARGE SUBUNIT PSEUDOURIDINE SYNTHASE B"/>
    <property type="match status" value="1"/>
</dbReference>
<feature type="compositionally biased region" description="Basic and acidic residues" evidence="7">
    <location>
        <begin position="736"/>
        <end position="746"/>
    </location>
</feature>
<gene>
    <name evidence="9" type="ORF">HB776_29785</name>
</gene>
<feature type="compositionally biased region" description="Basic and acidic residues" evidence="7">
    <location>
        <begin position="763"/>
        <end position="772"/>
    </location>
</feature>
<dbReference type="GO" id="GO:0000455">
    <property type="term" value="P:enzyme-directed rRNA pseudouridine synthesis"/>
    <property type="evidence" value="ECO:0007669"/>
    <property type="project" value="UniProtKB-ARBA"/>
</dbReference>
<feature type="compositionally biased region" description="Basic and acidic residues" evidence="7">
    <location>
        <begin position="142"/>
        <end position="245"/>
    </location>
</feature>